<evidence type="ECO:0000313" key="2">
    <source>
        <dbReference type="Proteomes" id="UP000261480"/>
    </source>
</evidence>
<accession>A0A3B3WFG0</accession>
<organism evidence="1 2">
    <name type="scientific">Poecilia mexicana</name>
    <dbReference type="NCBI Taxonomy" id="48701"/>
    <lineage>
        <taxon>Eukaryota</taxon>
        <taxon>Metazoa</taxon>
        <taxon>Chordata</taxon>
        <taxon>Craniata</taxon>
        <taxon>Vertebrata</taxon>
        <taxon>Euteleostomi</taxon>
        <taxon>Actinopterygii</taxon>
        <taxon>Neopterygii</taxon>
        <taxon>Teleostei</taxon>
        <taxon>Neoteleostei</taxon>
        <taxon>Acanthomorphata</taxon>
        <taxon>Ovalentaria</taxon>
        <taxon>Atherinomorphae</taxon>
        <taxon>Cyprinodontiformes</taxon>
        <taxon>Poeciliidae</taxon>
        <taxon>Poeciliinae</taxon>
        <taxon>Poecilia</taxon>
    </lineage>
</organism>
<proteinExistence type="predicted"/>
<dbReference type="AlphaFoldDB" id="A0A3B3WFG0"/>
<dbReference type="SUPFAM" id="SSF56436">
    <property type="entry name" value="C-type lectin-like"/>
    <property type="match status" value="1"/>
</dbReference>
<sequence>MMIYVKSSCPPGWSQFYQRCFIYIPRAMTWAIAQRNCVSLQATLASVHSFQEYHHIQSGQIFEYGLTEKLC</sequence>
<dbReference type="Ensembl" id="ENSPMET00000013914.1">
    <property type="protein sequence ID" value="ENSPMEP00000001605.1"/>
    <property type="gene ID" value="ENSPMEG00000002555.1"/>
</dbReference>
<dbReference type="Gene3D" id="3.10.100.10">
    <property type="entry name" value="Mannose-Binding Protein A, subunit A"/>
    <property type="match status" value="1"/>
</dbReference>
<reference evidence="1" key="2">
    <citation type="submission" date="2025-09" db="UniProtKB">
        <authorList>
            <consortium name="Ensembl"/>
        </authorList>
    </citation>
    <scope>IDENTIFICATION</scope>
</reference>
<keyword evidence="2" id="KW-1185">Reference proteome</keyword>
<reference evidence="1" key="1">
    <citation type="submission" date="2025-08" db="UniProtKB">
        <authorList>
            <consortium name="Ensembl"/>
        </authorList>
    </citation>
    <scope>IDENTIFICATION</scope>
</reference>
<protein>
    <recommendedName>
        <fullName evidence="3">C-type lectin domain-containing protein</fullName>
    </recommendedName>
</protein>
<dbReference type="CDD" id="cd00037">
    <property type="entry name" value="CLECT"/>
    <property type="match status" value="1"/>
</dbReference>
<dbReference type="InterPro" id="IPR016186">
    <property type="entry name" value="C-type_lectin-like/link_sf"/>
</dbReference>
<evidence type="ECO:0000313" key="1">
    <source>
        <dbReference type="Ensembl" id="ENSPMEP00000001605.1"/>
    </source>
</evidence>
<dbReference type="InterPro" id="IPR016187">
    <property type="entry name" value="CTDL_fold"/>
</dbReference>
<name>A0A3B3WFG0_9TELE</name>
<dbReference type="Proteomes" id="UP000261480">
    <property type="component" value="Unplaced"/>
</dbReference>
<evidence type="ECO:0008006" key="3">
    <source>
        <dbReference type="Google" id="ProtNLM"/>
    </source>
</evidence>